<keyword evidence="7 8" id="KW-0560">Oxidoreductase</keyword>
<evidence type="ECO:0000259" key="10">
    <source>
        <dbReference type="Pfam" id="PF02770"/>
    </source>
</evidence>
<dbReference type="GO" id="GO:0009083">
    <property type="term" value="P:branched-chain amino acid catabolic process"/>
    <property type="evidence" value="ECO:0007669"/>
    <property type="project" value="UniProtKB-KW"/>
</dbReference>
<keyword evidence="5 8" id="KW-0285">Flavoprotein</keyword>
<name>A0A7Z7BRY2_9HYPH</name>
<dbReference type="Pfam" id="PF00441">
    <property type="entry name" value="Acyl-CoA_dh_1"/>
    <property type="match status" value="1"/>
</dbReference>
<dbReference type="InterPro" id="IPR046373">
    <property type="entry name" value="Acyl-CoA_Oxase/DH_mid-dom_sf"/>
</dbReference>
<dbReference type="InterPro" id="IPR009100">
    <property type="entry name" value="AcylCoA_DH/oxidase_NM_dom_sf"/>
</dbReference>
<dbReference type="FunFam" id="2.40.110.10:FF:000001">
    <property type="entry name" value="Acyl-CoA dehydrogenase, mitochondrial"/>
    <property type="match status" value="1"/>
</dbReference>
<evidence type="ECO:0000256" key="6">
    <source>
        <dbReference type="ARBA" id="ARBA00022827"/>
    </source>
</evidence>
<protein>
    <submittedName>
        <fullName evidence="12">Acyl-CoA dehydrogenase</fullName>
    </submittedName>
</protein>
<dbReference type="SUPFAM" id="SSF47203">
    <property type="entry name" value="Acyl-CoA dehydrogenase C-terminal domain-like"/>
    <property type="match status" value="1"/>
</dbReference>
<evidence type="ECO:0000256" key="8">
    <source>
        <dbReference type="RuleBase" id="RU362125"/>
    </source>
</evidence>
<comment type="cofactor">
    <cofactor evidence="1 8">
        <name>FAD</name>
        <dbReference type="ChEBI" id="CHEBI:57692"/>
    </cofactor>
</comment>
<dbReference type="Gene3D" id="1.10.540.10">
    <property type="entry name" value="Acyl-CoA dehydrogenase/oxidase, N-terminal domain"/>
    <property type="match status" value="1"/>
</dbReference>
<dbReference type="Proteomes" id="UP000198917">
    <property type="component" value="Unassembled WGS sequence"/>
</dbReference>
<dbReference type="Pfam" id="PF02770">
    <property type="entry name" value="Acyl-CoA_dh_M"/>
    <property type="match status" value="1"/>
</dbReference>
<dbReference type="PROSITE" id="PS00072">
    <property type="entry name" value="ACYL_COA_DH_1"/>
    <property type="match status" value="1"/>
</dbReference>
<dbReference type="FunFam" id="1.10.540.10:FF:000001">
    <property type="entry name" value="Very long-chain-specific acyl-CoA dehydrogenase, mitochondrial"/>
    <property type="match status" value="1"/>
</dbReference>
<dbReference type="InterPro" id="IPR013786">
    <property type="entry name" value="AcylCoA_DH/ox_N"/>
</dbReference>
<dbReference type="GO" id="GO:0050660">
    <property type="term" value="F:flavin adenine dinucleotide binding"/>
    <property type="evidence" value="ECO:0007669"/>
    <property type="project" value="InterPro"/>
</dbReference>
<organism evidence="12 13">
    <name type="scientific">Agrobacterium fabrum</name>
    <dbReference type="NCBI Taxonomy" id="1176649"/>
    <lineage>
        <taxon>Bacteria</taxon>
        <taxon>Pseudomonadati</taxon>
        <taxon>Pseudomonadota</taxon>
        <taxon>Alphaproteobacteria</taxon>
        <taxon>Hyphomicrobiales</taxon>
        <taxon>Rhizobiaceae</taxon>
        <taxon>Rhizobium/Agrobacterium group</taxon>
        <taxon>Agrobacterium</taxon>
        <taxon>Agrobacterium tumefaciens complex</taxon>
    </lineage>
</organism>
<dbReference type="Pfam" id="PF02771">
    <property type="entry name" value="Acyl-CoA_dh_N"/>
    <property type="match status" value="1"/>
</dbReference>
<comment type="similarity">
    <text evidence="3 8">Belongs to the acyl-CoA dehydrogenase family.</text>
</comment>
<evidence type="ECO:0000256" key="3">
    <source>
        <dbReference type="ARBA" id="ARBA00009347"/>
    </source>
</evidence>
<dbReference type="GO" id="GO:0003995">
    <property type="term" value="F:acyl-CoA dehydrogenase activity"/>
    <property type="evidence" value="ECO:0007669"/>
    <property type="project" value="InterPro"/>
</dbReference>
<feature type="domain" description="Acyl-CoA dehydrogenase/oxidase C-terminal" evidence="9">
    <location>
        <begin position="230"/>
        <end position="378"/>
    </location>
</feature>
<dbReference type="InterPro" id="IPR037069">
    <property type="entry name" value="AcylCoA_DH/ox_N_sf"/>
</dbReference>
<comment type="caution">
    <text evidence="12">The sequence shown here is derived from an EMBL/GenBank/DDBJ whole genome shotgun (WGS) entry which is preliminary data.</text>
</comment>
<evidence type="ECO:0000259" key="9">
    <source>
        <dbReference type="Pfam" id="PF00441"/>
    </source>
</evidence>
<evidence type="ECO:0000313" key="12">
    <source>
        <dbReference type="EMBL" id="SDK34581.1"/>
    </source>
</evidence>
<reference evidence="12 13" key="1">
    <citation type="submission" date="2016-10" db="EMBL/GenBank/DDBJ databases">
        <authorList>
            <person name="Varghese N."/>
            <person name="Submissions S."/>
        </authorList>
    </citation>
    <scope>NUCLEOTIDE SEQUENCE [LARGE SCALE GENOMIC DNA]</scope>
    <source>
        <strain evidence="12 13">PDC82</strain>
    </source>
</reference>
<evidence type="ECO:0000256" key="4">
    <source>
        <dbReference type="ARBA" id="ARBA00022456"/>
    </source>
</evidence>
<dbReference type="InterPro" id="IPR036250">
    <property type="entry name" value="AcylCo_DH-like_C"/>
</dbReference>
<dbReference type="EMBL" id="FNEW01000007">
    <property type="protein sequence ID" value="SDK34581.1"/>
    <property type="molecule type" value="Genomic_DNA"/>
</dbReference>
<proteinExistence type="inferred from homology"/>
<dbReference type="SUPFAM" id="SSF56645">
    <property type="entry name" value="Acyl-CoA dehydrogenase NM domain-like"/>
    <property type="match status" value="1"/>
</dbReference>
<dbReference type="Gene3D" id="2.40.110.10">
    <property type="entry name" value="Butyryl-CoA Dehydrogenase, subunit A, domain 2"/>
    <property type="match status" value="1"/>
</dbReference>
<sequence length="384" mass="41299">MSLDPDTLQQFLDTLDRFVRERLIPNEAQVADDDAISPSLIQEIRDMGLFGMSIPEEYGGLGLTMAEEVAAAFVLGQTSPAFRSLVGTNNGIGSQGIIIDGTPEQKDTYLPKLATGEMIASFALTEPDAGSDAGSLKTSARREGDYFVLNGTKRFITNAPHAGLFTVFARTDPSSKTSAGVTAFLVESGTPGLSLGPKDRKMGQKGSHTCDVILDDCRVPAASILGGREGQGFKTAMKVLDRGRLHISAVCVGAAERLIRDSLAYAIDRKQFGGPLSDKQLIQAMLADSKAEAYAARCMVEETARRKDAGQKVTTEAACCKMFASEMVGRVADRAVQIHGGAGYMADYAVERFYRDVRLFRIYEGTTQIQQLLIARNMISDAAA</sequence>
<evidence type="ECO:0000256" key="7">
    <source>
        <dbReference type="ARBA" id="ARBA00023002"/>
    </source>
</evidence>
<dbReference type="RefSeq" id="WP_037223387.1">
    <property type="nucleotide sequence ID" value="NZ_FNEW01000007.1"/>
</dbReference>
<evidence type="ECO:0000256" key="2">
    <source>
        <dbReference type="ARBA" id="ARBA00005109"/>
    </source>
</evidence>
<comment type="pathway">
    <text evidence="2">Amino-acid degradation; L-valine degradation.</text>
</comment>
<dbReference type="InterPro" id="IPR006091">
    <property type="entry name" value="Acyl-CoA_Oxase/DH_mid-dom"/>
</dbReference>
<evidence type="ECO:0000259" key="11">
    <source>
        <dbReference type="Pfam" id="PF02771"/>
    </source>
</evidence>
<accession>A0A7Z7BRY2</accession>
<feature type="domain" description="Acyl-CoA dehydrogenase/oxidase N-terminal" evidence="11">
    <location>
        <begin position="6"/>
        <end position="117"/>
    </location>
</feature>
<gene>
    <name evidence="12" type="ORF">SAMN05428983_4674</name>
</gene>
<evidence type="ECO:0000256" key="5">
    <source>
        <dbReference type="ARBA" id="ARBA00022630"/>
    </source>
</evidence>
<dbReference type="PIRSF" id="PIRSF016578">
    <property type="entry name" value="HsaA"/>
    <property type="match status" value="1"/>
</dbReference>
<dbReference type="Gene3D" id="1.20.140.10">
    <property type="entry name" value="Butyryl-CoA Dehydrogenase, subunit A, domain 3"/>
    <property type="match status" value="1"/>
</dbReference>
<dbReference type="PROSITE" id="PS00073">
    <property type="entry name" value="ACYL_COA_DH_2"/>
    <property type="match status" value="1"/>
</dbReference>
<evidence type="ECO:0000256" key="1">
    <source>
        <dbReference type="ARBA" id="ARBA00001974"/>
    </source>
</evidence>
<dbReference type="InterPro" id="IPR006089">
    <property type="entry name" value="Acyl-CoA_DH_CS"/>
</dbReference>
<feature type="domain" description="Acyl-CoA oxidase/dehydrogenase middle" evidence="10">
    <location>
        <begin position="121"/>
        <end position="217"/>
    </location>
</feature>
<dbReference type="FunFam" id="1.20.140.10:FF:000001">
    <property type="entry name" value="Acyl-CoA dehydrogenase"/>
    <property type="match status" value="1"/>
</dbReference>
<dbReference type="AlphaFoldDB" id="A0A7Z7BRY2"/>
<keyword evidence="4" id="KW-0101">Branched-chain amino acid catabolism</keyword>
<dbReference type="InterPro" id="IPR009075">
    <property type="entry name" value="AcylCo_DH/oxidase_C"/>
</dbReference>
<keyword evidence="6 8" id="KW-0274">FAD</keyword>
<dbReference type="PANTHER" id="PTHR43884:SF12">
    <property type="entry name" value="ISOVALERYL-COA DEHYDROGENASE, MITOCHONDRIAL-RELATED"/>
    <property type="match status" value="1"/>
</dbReference>
<evidence type="ECO:0000313" key="13">
    <source>
        <dbReference type="Proteomes" id="UP000198917"/>
    </source>
</evidence>
<dbReference type="PANTHER" id="PTHR43884">
    <property type="entry name" value="ACYL-COA DEHYDROGENASE"/>
    <property type="match status" value="1"/>
</dbReference>